<dbReference type="Pfam" id="PF18766">
    <property type="entry name" value="SWI2_SNF2"/>
    <property type="match status" value="1"/>
</dbReference>
<reference evidence="3" key="2">
    <citation type="journal article" date="2014" name="ISME J.">
        <title>Microbial stratification in low pH oxic and suboxic macroscopic growths along an acid mine drainage.</title>
        <authorList>
            <person name="Mendez-Garcia C."/>
            <person name="Mesa V."/>
            <person name="Sprenger R.R."/>
            <person name="Richter M."/>
            <person name="Diez M.S."/>
            <person name="Solano J."/>
            <person name="Bargiela R."/>
            <person name="Golyshina O.V."/>
            <person name="Manteca A."/>
            <person name="Ramos J.L."/>
            <person name="Gallego J.R."/>
            <person name="Llorente I."/>
            <person name="Martins Dos Santos V.A."/>
            <person name="Jensen O.N."/>
            <person name="Pelaez A.I."/>
            <person name="Sanchez J."/>
            <person name="Ferrer M."/>
        </authorList>
    </citation>
    <scope>NUCLEOTIDE SEQUENCE</scope>
</reference>
<dbReference type="PANTHER" id="PTHR30195:SF15">
    <property type="entry name" value="TYPE I RESTRICTION ENZYME HINDI ENDONUCLEASE SUBUNIT"/>
    <property type="match status" value="1"/>
</dbReference>
<proteinExistence type="predicted"/>
<feature type="non-terminal residue" evidence="3">
    <location>
        <position position="131"/>
    </location>
</feature>
<dbReference type="InterPro" id="IPR040980">
    <property type="entry name" value="SWI2_SNF2"/>
</dbReference>
<protein>
    <submittedName>
        <fullName evidence="3">Type I restriction-modification system</fullName>
    </submittedName>
</protein>
<dbReference type="PANTHER" id="PTHR30195">
    <property type="entry name" value="TYPE I SITE-SPECIFIC DEOXYRIBONUCLEASE PROTEIN SUBUNIT M AND R"/>
    <property type="match status" value="1"/>
</dbReference>
<evidence type="ECO:0000313" key="3">
    <source>
        <dbReference type="EMBL" id="EQD59705.1"/>
    </source>
</evidence>
<comment type="caution">
    <text evidence="3">The sequence shown here is derived from an EMBL/GenBank/DDBJ whole genome shotgun (WGS) entry which is preliminary data.</text>
</comment>
<keyword evidence="1" id="KW-0680">Restriction system</keyword>
<dbReference type="InterPro" id="IPR027417">
    <property type="entry name" value="P-loop_NTPase"/>
</dbReference>
<dbReference type="InterPro" id="IPR051268">
    <property type="entry name" value="Type-I_R_enzyme_R_subunit"/>
</dbReference>
<evidence type="ECO:0000256" key="1">
    <source>
        <dbReference type="ARBA" id="ARBA00022747"/>
    </source>
</evidence>
<name>T1C0N9_9ZZZZ</name>
<dbReference type="Gene3D" id="3.40.50.300">
    <property type="entry name" value="P-loop containing nucleotide triphosphate hydrolases"/>
    <property type="match status" value="1"/>
</dbReference>
<dbReference type="EMBL" id="AUZZ01002556">
    <property type="protein sequence ID" value="EQD59705.1"/>
    <property type="molecule type" value="Genomic_DNA"/>
</dbReference>
<gene>
    <name evidence="3" type="ORF">B2A_03845</name>
</gene>
<organism evidence="3">
    <name type="scientific">mine drainage metagenome</name>
    <dbReference type="NCBI Taxonomy" id="410659"/>
    <lineage>
        <taxon>unclassified sequences</taxon>
        <taxon>metagenomes</taxon>
        <taxon>ecological metagenomes</taxon>
    </lineage>
</organism>
<evidence type="ECO:0000259" key="2">
    <source>
        <dbReference type="PROSITE" id="PS51192"/>
    </source>
</evidence>
<feature type="domain" description="Helicase ATP-binding" evidence="2">
    <location>
        <begin position="1"/>
        <end position="131"/>
    </location>
</feature>
<sequence length="131" mass="14742">MVFYAAKIARHPALANPTLVVLTDRNDLDGQLFGKFSVCHSLLRQTPVQAESVEHLQELLRVASGGIVFTTIQKFRPEKKGERFPLLSNRRNILFIADEAHRSQYDFIDGFARKVREALPNASFLGFTGTP</sequence>
<dbReference type="InterPro" id="IPR014001">
    <property type="entry name" value="Helicase_ATP-bd"/>
</dbReference>
<dbReference type="GO" id="GO:0009307">
    <property type="term" value="P:DNA restriction-modification system"/>
    <property type="evidence" value="ECO:0007669"/>
    <property type="project" value="UniProtKB-KW"/>
</dbReference>
<dbReference type="SUPFAM" id="SSF52540">
    <property type="entry name" value="P-loop containing nucleoside triphosphate hydrolases"/>
    <property type="match status" value="1"/>
</dbReference>
<dbReference type="AlphaFoldDB" id="T1C0N9"/>
<dbReference type="PROSITE" id="PS51192">
    <property type="entry name" value="HELICASE_ATP_BIND_1"/>
    <property type="match status" value="1"/>
</dbReference>
<reference evidence="3" key="1">
    <citation type="submission" date="2013-08" db="EMBL/GenBank/DDBJ databases">
        <authorList>
            <person name="Mendez C."/>
            <person name="Richter M."/>
            <person name="Ferrer M."/>
            <person name="Sanchez J."/>
        </authorList>
    </citation>
    <scope>NUCLEOTIDE SEQUENCE</scope>
</reference>
<accession>T1C0N9</accession>